<name>A0A4R2GGP3_9BACT</name>
<keyword evidence="1" id="KW-0472">Membrane</keyword>
<dbReference type="PANTHER" id="PTHR34289:SF8">
    <property type="entry name" value="DUF819 DOMAIN-CONTAINING PROTEIN"/>
    <property type="match status" value="1"/>
</dbReference>
<feature type="transmembrane region" description="Helical" evidence="1">
    <location>
        <begin position="86"/>
        <end position="108"/>
    </location>
</feature>
<keyword evidence="1" id="KW-0812">Transmembrane</keyword>
<sequence>MIPSAIFFIFTPFLILVACQRYRFLNKIGAIVLAYIIGALAGNSSLFPENIHKLQDLMTMITIPLAIPLMLFSTNLKQLSRMAKPALISLGIGIVSVTIMIVTGHWIFRDYIAEPHKISGLMVGVFTGGTPNLASLKLILDADDTMYLITHSADMIIGVFYLLFLVTVGKKVFSYLLGVKYAPLADINIREEYLESAPYKGIFKRTILVRLIQLIFLAIALVGLSILIALLFNENARMAVVMLSLTTLSLMAATLPRVNKTPKTFESGMYFVLIFSVVVASMGDINNLVISALPVVYYAAWTVAGSLILQVIFSRLFRLDADTLIITSTALICSPPFVPMVAGALHNRKIVVPGLSIGIIGYALGNYLGYIISMVLR</sequence>
<feature type="transmembrane region" description="Helical" evidence="1">
    <location>
        <begin position="324"/>
        <end position="345"/>
    </location>
</feature>
<dbReference type="Pfam" id="PF05684">
    <property type="entry name" value="DUF819"/>
    <property type="match status" value="1"/>
</dbReference>
<proteinExistence type="predicted"/>
<evidence type="ECO:0000313" key="2">
    <source>
        <dbReference type="EMBL" id="TCO07468.1"/>
    </source>
</evidence>
<dbReference type="PANTHER" id="PTHR34289">
    <property type="entry name" value="PROTEIN, PUTATIVE (DUF819)-RELATED"/>
    <property type="match status" value="1"/>
</dbReference>
<evidence type="ECO:0000313" key="3">
    <source>
        <dbReference type="Proteomes" id="UP000295221"/>
    </source>
</evidence>
<feature type="transmembrane region" description="Helical" evidence="1">
    <location>
        <begin position="296"/>
        <end position="317"/>
    </location>
</feature>
<feature type="transmembrane region" description="Helical" evidence="1">
    <location>
        <begin position="238"/>
        <end position="258"/>
    </location>
</feature>
<feature type="transmembrane region" description="Helical" evidence="1">
    <location>
        <begin position="120"/>
        <end position="140"/>
    </location>
</feature>
<dbReference type="OrthoDB" id="653763at2"/>
<evidence type="ECO:0000256" key="1">
    <source>
        <dbReference type="SAM" id="Phobius"/>
    </source>
</evidence>
<dbReference type="Proteomes" id="UP000295221">
    <property type="component" value="Unassembled WGS sequence"/>
</dbReference>
<keyword evidence="1" id="KW-1133">Transmembrane helix</keyword>
<dbReference type="InterPro" id="IPR008537">
    <property type="entry name" value="DUF819"/>
</dbReference>
<feature type="transmembrane region" description="Helical" evidence="1">
    <location>
        <begin position="54"/>
        <end position="74"/>
    </location>
</feature>
<feature type="transmembrane region" description="Helical" evidence="1">
    <location>
        <begin position="351"/>
        <end position="376"/>
    </location>
</feature>
<keyword evidence="3" id="KW-1185">Reference proteome</keyword>
<feature type="transmembrane region" description="Helical" evidence="1">
    <location>
        <begin position="270"/>
        <end position="290"/>
    </location>
</feature>
<protein>
    <submittedName>
        <fullName evidence="2">Putative membrane protein</fullName>
    </submittedName>
</protein>
<comment type="caution">
    <text evidence="2">The sequence shown here is derived from an EMBL/GenBank/DDBJ whole genome shotgun (WGS) entry which is preliminary data.</text>
</comment>
<gene>
    <name evidence="2" type="ORF">EV194_10875</name>
</gene>
<dbReference type="EMBL" id="SLWK01000008">
    <property type="protein sequence ID" value="TCO07468.1"/>
    <property type="molecule type" value="Genomic_DNA"/>
</dbReference>
<accession>A0A4R2GGP3</accession>
<dbReference type="AlphaFoldDB" id="A0A4R2GGP3"/>
<reference evidence="2 3" key="1">
    <citation type="submission" date="2019-03" db="EMBL/GenBank/DDBJ databases">
        <title>Genomic Encyclopedia of Type Strains, Phase IV (KMG-IV): sequencing the most valuable type-strain genomes for metagenomic binning, comparative biology and taxonomic classification.</title>
        <authorList>
            <person name="Goeker M."/>
        </authorList>
    </citation>
    <scope>NUCLEOTIDE SEQUENCE [LARGE SCALE GENOMIC DNA]</scope>
    <source>
        <strain evidence="2 3">DSM 24179</strain>
    </source>
</reference>
<feature type="transmembrane region" description="Helical" evidence="1">
    <location>
        <begin position="207"/>
        <end position="232"/>
    </location>
</feature>
<dbReference type="RefSeq" id="WP_132434166.1">
    <property type="nucleotide sequence ID" value="NZ_SLWK01000008.1"/>
</dbReference>
<feature type="transmembrane region" description="Helical" evidence="1">
    <location>
        <begin position="29"/>
        <end position="47"/>
    </location>
</feature>
<organism evidence="2 3">
    <name type="scientific">Natronoflexus pectinivorans</name>
    <dbReference type="NCBI Taxonomy" id="682526"/>
    <lineage>
        <taxon>Bacteria</taxon>
        <taxon>Pseudomonadati</taxon>
        <taxon>Bacteroidota</taxon>
        <taxon>Bacteroidia</taxon>
        <taxon>Marinilabiliales</taxon>
        <taxon>Marinilabiliaceae</taxon>
        <taxon>Natronoflexus</taxon>
    </lineage>
</organism>
<feature type="transmembrane region" description="Helical" evidence="1">
    <location>
        <begin position="146"/>
        <end position="166"/>
    </location>
</feature>